<sequence length="346" mass="39026">MMNKMNATSSLHFPISTTMSPAFERLGHETIRATAFLLIPTELLYFSIYFLLKRQYGMYKKLSALSLVTFWLSTWMNPISCGPVAALRNFAIGTGTFKILDIYARHLSLPQLKNDPPTYKHALLLLTEMRYESFTPNFIPVPRSLETFNEPLQFAIHIAIFCALQMLPQDWALVLAFEVELSIYITWTAIQLLVKYRSSPALFGKLYAVESLGGFWSKTWHNVYSASCTSLVYNPLRQTLPKLGVPVPIARSAGVLAAFLLMAAFHVYCLAPMLTHKALFRIGMFFVLNGFATVGETMVWGRKESWIKTALAWMTEMGLAAWTASALGIPRGINGIRWAELCEVRV</sequence>
<evidence type="ECO:0000313" key="10">
    <source>
        <dbReference type="EMBL" id="KAJ8059381.1"/>
    </source>
</evidence>
<dbReference type="Proteomes" id="UP001152300">
    <property type="component" value="Unassembled WGS sequence"/>
</dbReference>
<dbReference type="InterPro" id="IPR044851">
    <property type="entry name" value="Wax_synthase"/>
</dbReference>
<keyword evidence="7 8" id="KW-0472">Membrane</keyword>
<accession>A0A9X0AAY0</accession>
<evidence type="ECO:0000256" key="5">
    <source>
        <dbReference type="ARBA" id="ARBA00022692"/>
    </source>
</evidence>
<evidence type="ECO:0000313" key="11">
    <source>
        <dbReference type="Proteomes" id="UP001152300"/>
    </source>
</evidence>
<comment type="subcellular location">
    <subcellularLocation>
        <location evidence="1">Membrane</location>
        <topology evidence="1">Multi-pass membrane protein</topology>
    </subcellularLocation>
</comment>
<feature type="transmembrane region" description="Helical" evidence="8">
    <location>
        <begin position="249"/>
        <end position="271"/>
    </location>
</feature>
<keyword evidence="5 8" id="KW-0812">Transmembrane</keyword>
<dbReference type="EMBL" id="JAPEIS010000015">
    <property type="protein sequence ID" value="KAJ8059381.1"/>
    <property type="molecule type" value="Genomic_DNA"/>
</dbReference>
<feature type="transmembrane region" description="Helical" evidence="8">
    <location>
        <begin position="32"/>
        <end position="52"/>
    </location>
</feature>
<protein>
    <recommendedName>
        <fullName evidence="9">Wax synthase domain-containing protein</fullName>
    </recommendedName>
</protein>
<evidence type="ECO:0000256" key="2">
    <source>
        <dbReference type="ARBA" id="ARBA00005179"/>
    </source>
</evidence>
<evidence type="ECO:0000256" key="6">
    <source>
        <dbReference type="ARBA" id="ARBA00022989"/>
    </source>
</evidence>
<dbReference type="GO" id="GO:0006629">
    <property type="term" value="P:lipid metabolic process"/>
    <property type="evidence" value="ECO:0007669"/>
    <property type="project" value="InterPro"/>
</dbReference>
<feature type="transmembrane region" description="Helical" evidence="8">
    <location>
        <begin position="306"/>
        <end position="329"/>
    </location>
</feature>
<dbReference type="PANTHER" id="PTHR31595">
    <property type="entry name" value="LONG-CHAIN-ALCOHOL O-FATTY-ACYLTRANSFERASE 3-RELATED"/>
    <property type="match status" value="1"/>
</dbReference>
<evidence type="ECO:0000256" key="8">
    <source>
        <dbReference type="SAM" id="Phobius"/>
    </source>
</evidence>
<evidence type="ECO:0000259" key="9">
    <source>
        <dbReference type="Pfam" id="PF13813"/>
    </source>
</evidence>
<dbReference type="GO" id="GO:0008374">
    <property type="term" value="F:O-acyltransferase activity"/>
    <property type="evidence" value="ECO:0007669"/>
    <property type="project" value="InterPro"/>
</dbReference>
<comment type="caution">
    <text evidence="10">The sequence shown here is derived from an EMBL/GenBank/DDBJ whole genome shotgun (WGS) entry which is preliminary data.</text>
</comment>
<reference evidence="10" key="1">
    <citation type="submission" date="2022-11" db="EMBL/GenBank/DDBJ databases">
        <title>Genome Resource of Sclerotinia nivalis Strain SnTB1, a Plant Pathogen Isolated from American Ginseng.</title>
        <authorList>
            <person name="Fan S."/>
        </authorList>
    </citation>
    <scope>NUCLEOTIDE SEQUENCE</scope>
    <source>
        <strain evidence="10">SnTB1</strain>
    </source>
</reference>
<evidence type="ECO:0000256" key="4">
    <source>
        <dbReference type="ARBA" id="ARBA00022679"/>
    </source>
</evidence>
<feature type="domain" description="Wax synthase" evidence="9">
    <location>
        <begin position="200"/>
        <end position="287"/>
    </location>
</feature>
<comment type="similarity">
    <text evidence="3">Belongs to the wax synthase family.</text>
</comment>
<dbReference type="InterPro" id="IPR032805">
    <property type="entry name" value="Wax_synthase_dom"/>
</dbReference>
<evidence type="ECO:0000256" key="7">
    <source>
        <dbReference type="ARBA" id="ARBA00023136"/>
    </source>
</evidence>
<comment type="pathway">
    <text evidence="2">Secondary metabolite biosynthesis.</text>
</comment>
<gene>
    <name evidence="10" type="ORF">OCU04_012332</name>
</gene>
<evidence type="ECO:0000256" key="3">
    <source>
        <dbReference type="ARBA" id="ARBA00007282"/>
    </source>
</evidence>
<organism evidence="10 11">
    <name type="scientific">Sclerotinia nivalis</name>
    <dbReference type="NCBI Taxonomy" id="352851"/>
    <lineage>
        <taxon>Eukaryota</taxon>
        <taxon>Fungi</taxon>
        <taxon>Dikarya</taxon>
        <taxon>Ascomycota</taxon>
        <taxon>Pezizomycotina</taxon>
        <taxon>Leotiomycetes</taxon>
        <taxon>Helotiales</taxon>
        <taxon>Sclerotiniaceae</taxon>
        <taxon>Sclerotinia</taxon>
    </lineage>
</organism>
<dbReference type="OrthoDB" id="1077582at2759"/>
<dbReference type="GO" id="GO:0016020">
    <property type="term" value="C:membrane"/>
    <property type="evidence" value="ECO:0007669"/>
    <property type="project" value="UniProtKB-SubCell"/>
</dbReference>
<keyword evidence="11" id="KW-1185">Reference proteome</keyword>
<dbReference type="Pfam" id="PF13813">
    <property type="entry name" value="MBOAT_2"/>
    <property type="match status" value="1"/>
</dbReference>
<proteinExistence type="inferred from homology"/>
<name>A0A9X0AAY0_9HELO</name>
<evidence type="ECO:0000256" key="1">
    <source>
        <dbReference type="ARBA" id="ARBA00004141"/>
    </source>
</evidence>
<keyword evidence="6 8" id="KW-1133">Transmembrane helix</keyword>
<feature type="transmembrane region" description="Helical" evidence="8">
    <location>
        <begin position="278"/>
        <end position="300"/>
    </location>
</feature>
<dbReference type="PANTHER" id="PTHR31595:SF57">
    <property type="entry name" value="OS04G0481900 PROTEIN"/>
    <property type="match status" value="1"/>
</dbReference>
<feature type="transmembrane region" description="Helical" evidence="8">
    <location>
        <begin position="171"/>
        <end position="194"/>
    </location>
</feature>
<dbReference type="AlphaFoldDB" id="A0A9X0AAY0"/>
<keyword evidence="4" id="KW-0808">Transferase</keyword>